<dbReference type="Pfam" id="PF04392">
    <property type="entry name" value="ABC_sub_bind"/>
    <property type="match status" value="1"/>
</dbReference>
<dbReference type="PANTHER" id="PTHR35271:SF1">
    <property type="entry name" value="ABC TRANSPORTER, SUBSTRATE-BINDING LIPOPROTEIN"/>
    <property type="match status" value="1"/>
</dbReference>
<organism evidence="1 2">
    <name type="scientific">Bradyrhizobium lablabi</name>
    <dbReference type="NCBI Taxonomy" id="722472"/>
    <lineage>
        <taxon>Bacteria</taxon>
        <taxon>Pseudomonadati</taxon>
        <taxon>Pseudomonadota</taxon>
        <taxon>Alphaproteobacteria</taxon>
        <taxon>Hyphomicrobiales</taxon>
        <taxon>Nitrobacteraceae</taxon>
        <taxon>Bradyrhizobium</taxon>
    </lineage>
</organism>
<dbReference type="PANTHER" id="PTHR35271">
    <property type="entry name" value="ABC TRANSPORTER, SUBSTRATE-BINDING LIPOPROTEIN-RELATED"/>
    <property type="match status" value="1"/>
</dbReference>
<evidence type="ECO:0000313" key="1">
    <source>
        <dbReference type="EMBL" id="SEE50093.1"/>
    </source>
</evidence>
<dbReference type="CDD" id="cd06325">
    <property type="entry name" value="PBP1_ABC_unchar_transporter"/>
    <property type="match status" value="1"/>
</dbReference>
<dbReference type="OrthoDB" id="9776955at2"/>
<name>A0A1M7JDQ1_9BRAD</name>
<accession>A0A1M7JDQ1</accession>
<dbReference type="AlphaFoldDB" id="A0A1M7JDQ1"/>
<dbReference type="Proteomes" id="UP000183208">
    <property type="component" value="Unassembled WGS sequence"/>
</dbReference>
<dbReference type="Gene3D" id="3.40.50.2300">
    <property type="match status" value="2"/>
</dbReference>
<gene>
    <name evidence="1" type="ORF">SAMN05444171_7753</name>
</gene>
<sequence length="327" mass="35120">MRRRKFITGVVAATLLPVRVGAQQPGRMKRIGVLMGVANDAEGQARLTSFLRGLQALGWTDGSNAQIEVRWAAGDADAARTYAAELAELNQDIILAVTTVAFVAMQRATQSIPIVFVQVVEPLGSGLVTSLAHPSGNITGFTSFEYATAGKWLATVKEIAPEVVRVAVVHSPDDPSSAGYLREGEVFARSVGVQMVPIGARTIAEVERGLGEFAKEANGGMIVLPNAFTATYRVEIVALAALHRLPAVYPLRYFATVGGLVSYGFDNIELYKRAAGYVDRILKGTRPSDLPIQQPTKFELVVNLKTAKALGLIIPESFLVRADEVIE</sequence>
<evidence type="ECO:0000313" key="2">
    <source>
        <dbReference type="Proteomes" id="UP000183208"/>
    </source>
</evidence>
<dbReference type="InterPro" id="IPR007487">
    <property type="entry name" value="ABC_transpt-TYRBP-like"/>
</dbReference>
<proteinExistence type="predicted"/>
<reference evidence="1 2" key="1">
    <citation type="submission" date="2016-10" db="EMBL/GenBank/DDBJ databases">
        <authorList>
            <person name="de Groot N.N."/>
        </authorList>
    </citation>
    <scope>NUCLEOTIDE SEQUENCE [LARGE SCALE GENOMIC DNA]</scope>
    <source>
        <strain evidence="1 2">GAS522</strain>
    </source>
</reference>
<dbReference type="RefSeq" id="WP_074830379.1">
    <property type="nucleotide sequence ID" value="NZ_FNTI01000001.1"/>
</dbReference>
<protein>
    <submittedName>
        <fullName evidence="1">Putative ABC transport system substrate-binding protein</fullName>
    </submittedName>
</protein>
<dbReference type="EMBL" id="FNTI01000001">
    <property type="protein sequence ID" value="SEE50093.1"/>
    <property type="molecule type" value="Genomic_DNA"/>
</dbReference>